<protein>
    <recommendedName>
        <fullName evidence="2">non-specific serine/threonine protein kinase</fullName>
        <ecNumber evidence="2">2.7.11.1</ecNumber>
    </recommendedName>
</protein>
<keyword evidence="11" id="KW-1185">Reference proteome</keyword>
<dbReference type="Pfam" id="PF13191">
    <property type="entry name" value="AAA_16"/>
    <property type="match status" value="1"/>
</dbReference>
<reference evidence="10 11" key="1">
    <citation type="submission" date="2015-07" db="EMBL/GenBank/DDBJ databases">
        <title>Genome analysis of myxobacterium Chondromyces crocatus Cm c5 reveals a high potential for natural compound synthesis and the genetic basis for the loss of fruiting body formation.</title>
        <authorList>
            <person name="Zaburannyi N."/>
            <person name="Bunk B."/>
            <person name="Maier J."/>
            <person name="Overmann J."/>
            <person name="Mueller R."/>
        </authorList>
    </citation>
    <scope>NUCLEOTIDE SEQUENCE [LARGE SCALE GENOMIC DNA]</scope>
    <source>
        <strain evidence="10 11">Cm c5</strain>
    </source>
</reference>
<keyword evidence="3" id="KW-0808">Transferase</keyword>
<name>A0A0K1ED52_CHOCO</name>
<evidence type="ECO:0000256" key="1">
    <source>
        <dbReference type="ARBA" id="ARBA00010886"/>
    </source>
</evidence>
<proteinExistence type="inferred from homology"/>
<accession>A0A0K1ED52</accession>
<evidence type="ECO:0000313" key="10">
    <source>
        <dbReference type="EMBL" id="AKT38503.1"/>
    </source>
</evidence>
<dbReference type="EMBL" id="CP012159">
    <property type="protein sequence ID" value="AKT38503.1"/>
    <property type="molecule type" value="Genomic_DNA"/>
</dbReference>
<feature type="binding site" evidence="7">
    <location>
        <position position="119"/>
    </location>
    <ligand>
        <name>ATP</name>
        <dbReference type="ChEBI" id="CHEBI:30616"/>
    </ligand>
</feature>
<dbReference type="InterPro" id="IPR017441">
    <property type="entry name" value="Protein_kinase_ATP_BS"/>
</dbReference>
<evidence type="ECO:0000256" key="3">
    <source>
        <dbReference type="ARBA" id="ARBA00022679"/>
    </source>
</evidence>
<evidence type="ECO:0000313" key="11">
    <source>
        <dbReference type="Proteomes" id="UP000067626"/>
    </source>
</evidence>
<dbReference type="SMART" id="SM00220">
    <property type="entry name" value="S_TKc"/>
    <property type="match status" value="1"/>
</dbReference>
<evidence type="ECO:0000256" key="6">
    <source>
        <dbReference type="ARBA" id="ARBA00022840"/>
    </source>
</evidence>
<dbReference type="PROSITE" id="PS50011">
    <property type="entry name" value="PROTEIN_KINASE_DOM"/>
    <property type="match status" value="1"/>
</dbReference>
<feature type="region of interest" description="Disordered" evidence="8">
    <location>
        <begin position="1"/>
        <end position="82"/>
    </location>
</feature>
<gene>
    <name evidence="10" type="ORF">CMC5_026490</name>
</gene>
<dbReference type="Pfam" id="PF00069">
    <property type="entry name" value="Pkinase"/>
    <property type="match status" value="2"/>
</dbReference>
<dbReference type="SUPFAM" id="SSF52540">
    <property type="entry name" value="P-loop containing nucleoside triphosphate hydrolases"/>
    <property type="match status" value="1"/>
</dbReference>
<dbReference type="InterPro" id="IPR000719">
    <property type="entry name" value="Prot_kinase_dom"/>
</dbReference>
<organism evidence="10 11">
    <name type="scientific">Chondromyces crocatus</name>
    <dbReference type="NCBI Taxonomy" id="52"/>
    <lineage>
        <taxon>Bacteria</taxon>
        <taxon>Pseudomonadati</taxon>
        <taxon>Myxococcota</taxon>
        <taxon>Polyangia</taxon>
        <taxon>Polyangiales</taxon>
        <taxon>Polyangiaceae</taxon>
        <taxon>Chondromyces</taxon>
    </lineage>
</organism>
<dbReference type="SUPFAM" id="SSF56112">
    <property type="entry name" value="Protein kinase-like (PK-like)"/>
    <property type="match status" value="1"/>
</dbReference>
<feature type="region of interest" description="Disordered" evidence="8">
    <location>
        <begin position="402"/>
        <end position="454"/>
    </location>
</feature>
<evidence type="ECO:0000256" key="4">
    <source>
        <dbReference type="ARBA" id="ARBA00022741"/>
    </source>
</evidence>
<dbReference type="InterPro" id="IPR011009">
    <property type="entry name" value="Kinase-like_dom_sf"/>
</dbReference>
<evidence type="ECO:0000256" key="5">
    <source>
        <dbReference type="ARBA" id="ARBA00022777"/>
    </source>
</evidence>
<comment type="similarity">
    <text evidence="1">Belongs to the protein kinase superfamily. NEK Ser/Thr protein kinase family. NIMA subfamily.</text>
</comment>
<evidence type="ECO:0000259" key="9">
    <source>
        <dbReference type="PROSITE" id="PS50011"/>
    </source>
</evidence>
<sequence length="1412" mass="151447">MDEVTPFPSDPRSSSEGAGARQRAPERTLPSPGQPRPEATLQAVRPPSSPDAPTQTRAPTLAPAEEQPNARSRSSRSARRFQPQEKLGRFCIVSKLGEGGMGVVYKALDLERNHTVALKTLHRISPDSVSRLKNEFRAAVDIAHRNLVLLDELFVHDDIVFFSMELIDGVSFLEHVRDEAAVRVAHTASMSSRHLGDAAQLTTTHALPSEPPPRSGALPSQAAHLLRSVIPLVRIERLRAALRQLAAGVNALHAANQVHRDLKPGNVLVTPAGRVVILDFSLAASLSSTSAGKQDDTAGTPAFMAPEQVRGLPATPATDWYAVGVMLYQALTGRLPYEGSVDQIIKAKRKENPPRPPSALASGVPSDLDLLTIELLQFDPLLRPSGVDVEARLLGPQDRDAAAISSRAPASSRISNPPSSIPISASPSSQAPISAGSITATSPSSARPSATSRRFSSPFIGRETHLAALDAAYRAILEGSSATVYLHGRSGMGKSALVRHFLGDLRQRGDALVLEGRCYERENVPYKAFDSLVDAIAGHLQRLRLEQLALLLPEGAIELARLFPVLHSIETIGAAPPEPATDLDPVELRRRAFRALKRLLRRMGRARPLILWIDDLQWGDRDSAHLLAELLAPPDAPAVLFLGTYRTEEEGTSTFLRELFQAEAPSLDALILEVGALELTDASRLARSLLGEDNPEPSVRAGQIAQESEGSPLFVEELVRYTLEGGAARRAALDFSSAEEGPPASDPPESAVSLEALITARIADLSEGARQLLEVIALAGRPIPQGIATNALGAGPAVRGDLAVLRSSRLVRTRGSRDRDGVEAYHDRIRAAVLAAQTAAARASTHLLLARALEVSEDSEAAEPEHLALHFQGGGEFAKAATYAESAADRAASALAFDRAAGFYQLAVECKAALGVPTIDLASLQTRRADALANAGRCAEAAPIYLAASEGLPSLEAIRLHGRAAEQLLGSGRIGEGVDILAPALRKIGLTYPSTPGRALLLVVGRMLRISVRGRRFRERAEDTLSPEERLRLDLCWWATKGLLSFDSIRAASFLLKYVLLALQSGERRHIARALVFFGMITVYEGTRRGIRKGGLLMSEAEHIAAGFESPYLTGLFHGCRGIAAISAADFRLGLEHLAAGAEVLKNHCNGVRWEVGTCTTGSSSALLWLGEIHDLRRVAHAGLRDAEQIGDLFGIVELDLYCAVVDLAEGDTETARTRSSAAIARWYAHAFTYQHLFALKIELWCDLHEGHPHDARRRLEEAWSTVQASKILRVRLFALDVHFLRGTIALACAAEELAAGRPAHRHLRAADRDATFLTRLDFGRCGALGDLLAAGVLALSGDTSAAISRLDLAIDGLSVAGLSLHAACARRRKGTLLGSDAGRALIDDAEAQLHDAGIADPAAWCRLYAPG</sequence>
<dbReference type="InterPro" id="IPR027417">
    <property type="entry name" value="P-loop_NTPase"/>
</dbReference>
<dbReference type="Gene3D" id="3.40.50.300">
    <property type="entry name" value="P-loop containing nucleotide triphosphate hydrolases"/>
    <property type="match status" value="1"/>
</dbReference>
<dbReference type="KEGG" id="ccro:CMC5_026490"/>
<dbReference type="GO" id="GO:0004674">
    <property type="term" value="F:protein serine/threonine kinase activity"/>
    <property type="evidence" value="ECO:0007669"/>
    <property type="project" value="UniProtKB-EC"/>
</dbReference>
<feature type="domain" description="Protein kinase" evidence="9">
    <location>
        <begin position="90"/>
        <end position="394"/>
    </location>
</feature>
<keyword evidence="4 7" id="KW-0547">Nucleotide-binding</keyword>
<dbReference type="InterPro" id="IPR050660">
    <property type="entry name" value="NEK_Ser/Thr_kinase"/>
</dbReference>
<dbReference type="PROSITE" id="PS00107">
    <property type="entry name" value="PROTEIN_KINASE_ATP"/>
    <property type="match status" value="1"/>
</dbReference>
<dbReference type="InterPro" id="IPR041664">
    <property type="entry name" value="AAA_16"/>
</dbReference>
<keyword evidence="5" id="KW-0418">Kinase</keyword>
<dbReference type="PANTHER" id="PTHR43671:SF13">
    <property type="entry name" value="SERINE_THREONINE-PROTEIN KINASE NEK2"/>
    <property type="match status" value="1"/>
</dbReference>
<dbReference type="EC" id="2.7.11.1" evidence="2"/>
<dbReference type="Proteomes" id="UP000067626">
    <property type="component" value="Chromosome"/>
</dbReference>
<dbReference type="PANTHER" id="PTHR43671">
    <property type="entry name" value="SERINE/THREONINE-PROTEIN KINASE NEK"/>
    <property type="match status" value="1"/>
</dbReference>
<dbReference type="STRING" id="52.CMC5_026490"/>
<evidence type="ECO:0000256" key="2">
    <source>
        <dbReference type="ARBA" id="ARBA00012513"/>
    </source>
</evidence>
<dbReference type="Gene3D" id="1.10.510.10">
    <property type="entry name" value="Transferase(Phosphotransferase) domain 1"/>
    <property type="match status" value="2"/>
</dbReference>
<keyword evidence="6 7" id="KW-0067">ATP-binding</keyword>
<dbReference type="CDD" id="cd14014">
    <property type="entry name" value="STKc_PknB_like"/>
    <property type="match status" value="1"/>
</dbReference>
<evidence type="ECO:0000256" key="7">
    <source>
        <dbReference type="PROSITE-ProRule" id="PRU10141"/>
    </source>
</evidence>
<evidence type="ECO:0000256" key="8">
    <source>
        <dbReference type="SAM" id="MobiDB-lite"/>
    </source>
</evidence>
<dbReference type="GO" id="GO:0005524">
    <property type="term" value="F:ATP binding"/>
    <property type="evidence" value="ECO:0007669"/>
    <property type="project" value="UniProtKB-UniRule"/>
</dbReference>